<proteinExistence type="predicted"/>
<reference evidence="3" key="2">
    <citation type="submission" date="2015-01" db="EMBL/GenBank/DDBJ databases">
        <title>Evolutionary Origins and Diversification of the Mycorrhizal Mutualists.</title>
        <authorList>
            <consortium name="DOE Joint Genome Institute"/>
            <consortium name="Mycorrhizal Genomics Consortium"/>
            <person name="Kohler A."/>
            <person name="Kuo A."/>
            <person name="Nagy L.G."/>
            <person name="Floudas D."/>
            <person name="Copeland A."/>
            <person name="Barry K.W."/>
            <person name="Cichocki N."/>
            <person name="Veneault-Fourrey C."/>
            <person name="LaButti K."/>
            <person name="Lindquist E.A."/>
            <person name="Lipzen A."/>
            <person name="Lundell T."/>
            <person name="Morin E."/>
            <person name="Murat C."/>
            <person name="Riley R."/>
            <person name="Ohm R."/>
            <person name="Sun H."/>
            <person name="Tunlid A."/>
            <person name="Henrissat B."/>
            <person name="Grigoriev I.V."/>
            <person name="Hibbett D.S."/>
            <person name="Martin F."/>
        </authorList>
    </citation>
    <scope>NUCLEOTIDE SEQUENCE [LARGE SCALE GENOMIC DNA]</scope>
    <source>
        <strain evidence="3">UH-Slu-Lm8-n1</strain>
    </source>
</reference>
<gene>
    <name evidence="2" type="ORF">CY34DRAFT_814489</name>
</gene>
<dbReference type="Proteomes" id="UP000054485">
    <property type="component" value="Unassembled WGS sequence"/>
</dbReference>
<accession>A0A0C9Z340</accession>
<keyword evidence="1" id="KW-0472">Membrane</keyword>
<dbReference type="InParanoid" id="A0A0C9Z340"/>
<keyword evidence="1" id="KW-0812">Transmembrane</keyword>
<evidence type="ECO:0000256" key="1">
    <source>
        <dbReference type="SAM" id="Phobius"/>
    </source>
</evidence>
<sequence>MSDVGASESGDSTGVFEEVQYSSIIYGLLMLVELVLMTLTLYKRSKFLSLYYPHPTPRFWQVHS</sequence>
<organism evidence="2 3">
    <name type="scientific">Suillus luteus UH-Slu-Lm8-n1</name>
    <dbReference type="NCBI Taxonomy" id="930992"/>
    <lineage>
        <taxon>Eukaryota</taxon>
        <taxon>Fungi</taxon>
        <taxon>Dikarya</taxon>
        <taxon>Basidiomycota</taxon>
        <taxon>Agaricomycotina</taxon>
        <taxon>Agaricomycetes</taxon>
        <taxon>Agaricomycetidae</taxon>
        <taxon>Boletales</taxon>
        <taxon>Suillineae</taxon>
        <taxon>Suillaceae</taxon>
        <taxon>Suillus</taxon>
    </lineage>
</organism>
<feature type="transmembrane region" description="Helical" evidence="1">
    <location>
        <begin position="24"/>
        <end position="42"/>
    </location>
</feature>
<dbReference type="AlphaFoldDB" id="A0A0C9Z340"/>
<protein>
    <submittedName>
        <fullName evidence="2">Uncharacterized protein</fullName>
    </submittedName>
</protein>
<dbReference type="EMBL" id="KN836585">
    <property type="protein sequence ID" value="KIK31855.1"/>
    <property type="molecule type" value="Genomic_DNA"/>
</dbReference>
<keyword evidence="1" id="KW-1133">Transmembrane helix</keyword>
<name>A0A0C9Z340_9AGAM</name>
<reference evidence="2 3" key="1">
    <citation type="submission" date="2014-04" db="EMBL/GenBank/DDBJ databases">
        <authorList>
            <consortium name="DOE Joint Genome Institute"/>
            <person name="Kuo A."/>
            <person name="Ruytinx J."/>
            <person name="Rineau F."/>
            <person name="Colpaert J."/>
            <person name="Kohler A."/>
            <person name="Nagy L.G."/>
            <person name="Floudas D."/>
            <person name="Copeland A."/>
            <person name="Barry K.W."/>
            <person name="Cichocki N."/>
            <person name="Veneault-Fourrey C."/>
            <person name="LaButti K."/>
            <person name="Lindquist E.A."/>
            <person name="Lipzen A."/>
            <person name="Lundell T."/>
            <person name="Morin E."/>
            <person name="Murat C."/>
            <person name="Sun H."/>
            <person name="Tunlid A."/>
            <person name="Henrissat B."/>
            <person name="Grigoriev I.V."/>
            <person name="Hibbett D.S."/>
            <person name="Martin F."/>
            <person name="Nordberg H.P."/>
            <person name="Cantor M.N."/>
            <person name="Hua S.X."/>
        </authorList>
    </citation>
    <scope>NUCLEOTIDE SEQUENCE [LARGE SCALE GENOMIC DNA]</scope>
    <source>
        <strain evidence="2 3">UH-Slu-Lm8-n1</strain>
    </source>
</reference>
<evidence type="ECO:0000313" key="3">
    <source>
        <dbReference type="Proteomes" id="UP000054485"/>
    </source>
</evidence>
<dbReference type="HOGENOM" id="CLU_2869129_0_0_1"/>
<keyword evidence="3" id="KW-1185">Reference proteome</keyword>
<evidence type="ECO:0000313" key="2">
    <source>
        <dbReference type="EMBL" id="KIK31855.1"/>
    </source>
</evidence>